<sequence>MPPSPPGTPCSRSKCSAISTVMHSRAAYPSLFPFRYIVTSPPTPQHPESIPVHNAQTPHAIRTHICARLRKPSSTQSTVPRSSDKHQATNARTVGFQGRYAGLKEGEGRVRRPDRMFGWWVRWGVLRCVWFCAGWGWDVGGGCAGLVYSRMESEGWG</sequence>
<proteinExistence type="predicted"/>
<dbReference type="AlphaFoldDB" id="A0A6A5QK60"/>
<organism evidence="1 2">
    <name type="scientific">Ampelomyces quisqualis</name>
    <name type="common">Powdery mildew agent</name>
    <dbReference type="NCBI Taxonomy" id="50730"/>
    <lineage>
        <taxon>Eukaryota</taxon>
        <taxon>Fungi</taxon>
        <taxon>Dikarya</taxon>
        <taxon>Ascomycota</taxon>
        <taxon>Pezizomycotina</taxon>
        <taxon>Dothideomycetes</taxon>
        <taxon>Pleosporomycetidae</taxon>
        <taxon>Pleosporales</taxon>
        <taxon>Pleosporineae</taxon>
        <taxon>Phaeosphaeriaceae</taxon>
        <taxon>Ampelomyces</taxon>
    </lineage>
</organism>
<evidence type="ECO:0000313" key="1">
    <source>
        <dbReference type="EMBL" id="KAF1915985.1"/>
    </source>
</evidence>
<dbReference type="EMBL" id="ML979135">
    <property type="protein sequence ID" value="KAF1915985.1"/>
    <property type="molecule type" value="Genomic_DNA"/>
</dbReference>
<gene>
    <name evidence="1" type="ORF">BDU57DRAFT_212479</name>
</gene>
<keyword evidence="2" id="KW-1185">Reference proteome</keyword>
<name>A0A6A5QK60_AMPQU</name>
<evidence type="ECO:0000313" key="2">
    <source>
        <dbReference type="Proteomes" id="UP000800096"/>
    </source>
</evidence>
<protein>
    <submittedName>
        <fullName evidence="1">Uncharacterized protein</fullName>
    </submittedName>
</protein>
<accession>A0A6A5QK60</accession>
<dbReference type="Proteomes" id="UP000800096">
    <property type="component" value="Unassembled WGS sequence"/>
</dbReference>
<reference evidence="1" key="1">
    <citation type="journal article" date="2020" name="Stud. Mycol.">
        <title>101 Dothideomycetes genomes: a test case for predicting lifestyles and emergence of pathogens.</title>
        <authorList>
            <person name="Haridas S."/>
            <person name="Albert R."/>
            <person name="Binder M."/>
            <person name="Bloem J."/>
            <person name="Labutti K."/>
            <person name="Salamov A."/>
            <person name="Andreopoulos B."/>
            <person name="Baker S."/>
            <person name="Barry K."/>
            <person name="Bills G."/>
            <person name="Bluhm B."/>
            <person name="Cannon C."/>
            <person name="Castanera R."/>
            <person name="Culley D."/>
            <person name="Daum C."/>
            <person name="Ezra D."/>
            <person name="Gonzalez J."/>
            <person name="Henrissat B."/>
            <person name="Kuo A."/>
            <person name="Liang C."/>
            <person name="Lipzen A."/>
            <person name="Lutzoni F."/>
            <person name="Magnuson J."/>
            <person name="Mondo S."/>
            <person name="Nolan M."/>
            <person name="Ohm R."/>
            <person name="Pangilinan J."/>
            <person name="Park H.-J."/>
            <person name="Ramirez L."/>
            <person name="Alfaro M."/>
            <person name="Sun H."/>
            <person name="Tritt A."/>
            <person name="Yoshinaga Y."/>
            <person name="Zwiers L.-H."/>
            <person name="Turgeon B."/>
            <person name="Goodwin S."/>
            <person name="Spatafora J."/>
            <person name="Crous P."/>
            <person name="Grigoriev I."/>
        </authorList>
    </citation>
    <scope>NUCLEOTIDE SEQUENCE</scope>
    <source>
        <strain evidence="1">HMLAC05119</strain>
    </source>
</reference>